<comment type="caution">
    <text evidence="7">The sequence shown here is derived from an EMBL/GenBank/DDBJ whole genome shotgun (WGS) entry which is preliminary data.</text>
</comment>
<dbReference type="PIRSF" id="PIRSF019422">
    <property type="entry name" value="MltA"/>
    <property type="match status" value="1"/>
</dbReference>
<dbReference type="PANTHER" id="PTHR30124">
    <property type="entry name" value="MEMBRANE-BOUND LYTIC MUREIN TRANSGLYCOSYLASE A"/>
    <property type="match status" value="1"/>
</dbReference>
<dbReference type="EMBL" id="JACHHZ010000001">
    <property type="protein sequence ID" value="MBB6092320.1"/>
    <property type="molecule type" value="Genomic_DNA"/>
</dbReference>
<feature type="chain" id="PRO_5032377617" description="Membrane-bound lytic murein transglycosylase A" evidence="5">
    <location>
        <begin position="21"/>
        <end position="385"/>
    </location>
</feature>
<dbReference type="SMART" id="SM00925">
    <property type="entry name" value="MltA"/>
    <property type="match status" value="1"/>
</dbReference>
<evidence type="ECO:0000256" key="2">
    <source>
        <dbReference type="ARBA" id="ARBA00023239"/>
    </source>
</evidence>
<comment type="function">
    <text evidence="4">Murein-degrading enzyme. May play a role in recycling of muropeptides during cell elongation and/or cell division.</text>
</comment>
<dbReference type="GO" id="GO:0071555">
    <property type="term" value="P:cell wall organization"/>
    <property type="evidence" value="ECO:0007669"/>
    <property type="project" value="UniProtKB-KW"/>
</dbReference>
<dbReference type="PROSITE" id="PS51257">
    <property type="entry name" value="PROKAR_LIPOPROTEIN"/>
    <property type="match status" value="1"/>
</dbReference>
<dbReference type="RefSeq" id="WP_184330052.1">
    <property type="nucleotide sequence ID" value="NZ_JACHHZ010000001.1"/>
</dbReference>
<keyword evidence="2 4" id="KW-0456">Lyase</keyword>
<protein>
    <recommendedName>
        <fullName evidence="4">Membrane-bound lytic murein transglycosylase A</fullName>
        <ecNumber evidence="4">4.2.2.n1</ecNumber>
    </recommendedName>
    <alternativeName>
        <fullName evidence="4">Murein hydrolase A</fullName>
    </alternativeName>
</protein>
<dbReference type="GO" id="GO:0004553">
    <property type="term" value="F:hydrolase activity, hydrolyzing O-glycosyl compounds"/>
    <property type="evidence" value="ECO:0007669"/>
    <property type="project" value="InterPro"/>
</dbReference>
<proteinExistence type="predicted"/>
<dbReference type="InterPro" id="IPR010611">
    <property type="entry name" value="3D_dom"/>
</dbReference>
<keyword evidence="3 4" id="KW-0961">Cell wall biogenesis/degradation</keyword>
<evidence type="ECO:0000313" key="8">
    <source>
        <dbReference type="Proteomes" id="UP000588068"/>
    </source>
</evidence>
<keyword evidence="5" id="KW-0732">Signal</keyword>
<dbReference type="GO" id="GO:0009253">
    <property type="term" value="P:peptidoglycan catabolic process"/>
    <property type="evidence" value="ECO:0007669"/>
    <property type="project" value="TreeGrafter"/>
</dbReference>
<name>A0A841HJ36_9GAMM</name>
<dbReference type="GO" id="GO:0008933">
    <property type="term" value="F:peptidoglycan lytic transglycosylase activity"/>
    <property type="evidence" value="ECO:0007669"/>
    <property type="project" value="TreeGrafter"/>
</dbReference>
<evidence type="ECO:0000313" key="7">
    <source>
        <dbReference type="EMBL" id="MBB6092320.1"/>
    </source>
</evidence>
<dbReference type="Pfam" id="PF06725">
    <property type="entry name" value="3D"/>
    <property type="match status" value="1"/>
</dbReference>
<dbReference type="Gene3D" id="2.40.240.50">
    <property type="entry name" value="Barwin-like endoglucanases"/>
    <property type="match status" value="1"/>
</dbReference>
<dbReference type="AlphaFoldDB" id="A0A841HJ36"/>
<evidence type="ECO:0000256" key="4">
    <source>
        <dbReference type="PIRNR" id="PIRNR019422"/>
    </source>
</evidence>
<dbReference type="Proteomes" id="UP000588068">
    <property type="component" value="Unassembled WGS sequence"/>
</dbReference>
<sequence>MPRFAPRLFSLIVIACLLQACVTTPPEPPPPAKPQVRYEPVEWGKVDGWNGDSVQDAWTAFERSCRAIGSRAEWQTVCAAAQSNPSPRSFFETHFTPYRVVQTAGLHQVVDSGLITGYYEPLLRGSRKPSQAFAVPLYAPPDDLLTVDLTELFPELKGKRVRGRVVGKKVVPYFTRGETSSAPSLKGKELIWVDNAVDAFFLEVQGSGRVQLGDGTMIRIAYADQNGHPYRSIGRYLVDQGEMTLDQASAQEIRRWVAKHPERKDEVLNANPSVVFFREERIDDPTLGPKGALGVPLTAGRSLAVDPQFIPLGAPVFLATTQPNSDQPLKRLMIAQDTGGAIRGINRGDFFWGFGPAATESAGRMKQQGKMWLLWPKGSVPPPVK</sequence>
<dbReference type="GO" id="GO:0019867">
    <property type="term" value="C:outer membrane"/>
    <property type="evidence" value="ECO:0007669"/>
    <property type="project" value="InterPro"/>
</dbReference>
<dbReference type="PANTHER" id="PTHR30124:SF0">
    <property type="entry name" value="MEMBRANE-BOUND LYTIC MUREIN TRANSGLYCOSYLASE A"/>
    <property type="match status" value="1"/>
</dbReference>
<dbReference type="GO" id="GO:0009254">
    <property type="term" value="P:peptidoglycan turnover"/>
    <property type="evidence" value="ECO:0007669"/>
    <property type="project" value="UniProtKB-UniRule"/>
</dbReference>
<dbReference type="InterPro" id="IPR005300">
    <property type="entry name" value="MltA_B"/>
</dbReference>
<comment type="catalytic activity">
    <reaction evidence="1 4">
        <text>Exolytic cleavage of the (1-&gt;4)-beta-glycosidic linkage between N-acetylmuramic acid (MurNAc) and N-acetylglucosamine (GlcNAc) residues in peptidoglycan, from either the reducing or the non-reducing ends of the peptidoglycan chains, with concomitant formation of a 1,6-anhydrobond in the MurNAc residue.</text>
        <dbReference type="EC" id="4.2.2.n1"/>
    </reaction>
</comment>
<evidence type="ECO:0000256" key="5">
    <source>
        <dbReference type="SAM" id="SignalP"/>
    </source>
</evidence>
<feature type="signal peptide" evidence="5">
    <location>
        <begin position="1"/>
        <end position="20"/>
    </location>
</feature>
<dbReference type="CDD" id="cd14668">
    <property type="entry name" value="mlta_B"/>
    <property type="match status" value="1"/>
</dbReference>
<gene>
    <name evidence="7" type="ORF">HNQ60_001166</name>
</gene>
<evidence type="ECO:0000256" key="1">
    <source>
        <dbReference type="ARBA" id="ARBA00001420"/>
    </source>
</evidence>
<keyword evidence="8" id="KW-1185">Reference proteome</keyword>
<dbReference type="Gene3D" id="2.40.40.10">
    <property type="entry name" value="RlpA-like domain"/>
    <property type="match status" value="1"/>
</dbReference>
<feature type="domain" description="Lytic transglycosylase MltA" evidence="6">
    <location>
        <begin position="122"/>
        <end position="278"/>
    </location>
</feature>
<dbReference type="EC" id="4.2.2.n1" evidence="4"/>
<dbReference type="InterPro" id="IPR036908">
    <property type="entry name" value="RlpA-like_sf"/>
</dbReference>
<accession>A0A841HJ36</accession>
<dbReference type="InterPro" id="IPR026044">
    <property type="entry name" value="MltA"/>
</dbReference>
<dbReference type="SUPFAM" id="SSF50685">
    <property type="entry name" value="Barwin-like endoglucanases"/>
    <property type="match status" value="1"/>
</dbReference>
<organism evidence="7 8">
    <name type="scientific">Povalibacter uvarum</name>
    <dbReference type="NCBI Taxonomy" id="732238"/>
    <lineage>
        <taxon>Bacteria</taxon>
        <taxon>Pseudomonadati</taxon>
        <taxon>Pseudomonadota</taxon>
        <taxon>Gammaproteobacteria</taxon>
        <taxon>Steroidobacterales</taxon>
        <taxon>Steroidobacteraceae</taxon>
        <taxon>Povalibacter</taxon>
    </lineage>
</organism>
<evidence type="ECO:0000256" key="3">
    <source>
        <dbReference type="ARBA" id="ARBA00023316"/>
    </source>
</evidence>
<dbReference type="Pfam" id="PF03562">
    <property type="entry name" value="MltA"/>
    <property type="match status" value="1"/>
</dbReference>
<reference evidence="7 8" key="1">
    <citation type="submission" date="2020-08" db="EMBL/GenBank/DDBJ databases">
        <title>Genomic Encyclopedia of Type Strains, Phase IV (KMG-IV): sequencing the most valuable type-strain genomes for metagenomic binning, comparative biology and taxonomic classification.</title>
        <authorList>
            <person name="Goeker M."/>
        </authorList>
    </citation>
    <scope>NUCLEOTIDE SEQUENCE [LARGE SCALE GENOMIC DNA]</scope>
    <source>
        <strain evidence="7 8">DSM 26723</strain>
    </source>
</reference>
<dbReference type="CDD" id="cd14485">
    <property type="entry name" value="mltA_like_LT_A"/>
    <property type="match status" value="1"/>
</dbReference>
<evidence type="ECO:0000259" key="6">
    <source>
        <dbReference type="SMART" id="SM00925"/>
    </source>
</evidence>